<dbReference type="GO" id="GO:0005730">
    <property type="term" value="C:nucleolus"/>
    <property type="evidence" value="ECO:0007669"/>
    <property type="project" value="TreeGrafter"/>
</dbReference>
<evidence type="ECO:0000256" key="13">
    <source>
        <dbReference type="PROSITE-ProRule" id="PRU00176"/>
    </source>
</evidence>
<dbReference type="PROSITE" id="PS50102">
    <property type="entry name" value="RRM"/>
    <property type="match status" value="2"/>
</dbReference>
<keyword evidence="9 13" id="KW-0694">RNA-binding</keyword>
<dbReference type="SMART" id="SM00360">
    <property type="entry name" value="RRM"/>
    <property type="match status" value="2"/>
</dbReference>
<reference evidence="18" key="1">
    <citation type="submission" date="2017-02" db="UniProtKB">
        <authorList>
            <consortium name="WormBaseParasite"/>
        </authorList>
    </citation>
    <scope>IDENTIFICATION</scope>
</reference>
<evidence type="ECO:0000256" key="10">
    <source>
        <dbReference type="ARBA" id="ARBA00023187"/>
    </source>
</evidence>
<dbReference type="WBParaSite" id="NBR_0000778701-mRNA-1">
    <property type="protein sequence ID" value="NBR_0000778701-mRNA-1"/>
    <property type="gene ID" value="NBR_0000778701"/>
</dbReference>
<dbReference type="SMART" id="SM00268">
    <property type="entry name" value="ACTIN"/>
    <property type="match status" value="1"/>
</dbReference>
<dbReference type="InterPro" id="IPR035979">
    <property type="entry name" value="RBD_domain_sf"/>
</dbReference>
<dbReference type="FunFam" id="3.30.70.330:FF:000059">
    <property type="entry name" value="splicing factor 3B subunit 4"/>
    <property type="match status" value="1"/>
</dbReference>
<keyword evidence="8" id="KW-0677">Repeat</keyword>
<dbReference type="Pfam" id="PF00076">
    <property type="entry name" value="RRM_1"/>
    <property type="match status" value="2"/>
</dbReference>
<feature type="domain" description="RRM" evidence="15">
    <location>
        <begin position="505"/>
        <end position="584"/>
    </location>
</feature>
<reference evidence="16 17" key="2">
    <citation type="submission" date="2018-11" db="EMBL/GenBank/DDBJ databases">
        <authorList>
            <consortium name="Pathogen Informatics"/>
        </authorList>
    </citation>
    <scope>NUCLEOTIDE SEQUENCE [LARGE SCALE GENOMIC DNA]</scope>
</reference>
<keyword evidence="5" id="KW-0963">Cytoplasm</keyword>
<dbReference type="SUPFAM" id="SSF53067">
    <property type="entry name" value="Actin-like ATPase domain"/>
    <property type="match status" value="2"/>
</dbReference>
<evidence type="ECO:0000256" key="11">
    <source>
        <dbReference type="ARBA" id="ARBA00023242"/>
    </source>
</evidence>
<evidence type="ECO:0000256" key="1">
    <source>
        <dbReference type="ARBA" id="ARBA00004123"/>
    </source>
</evidence>
<dbReference type="Gene3D" id="2.30.36.70">
    <property type="entry name" value="Actin, Chain A, domain 2"/>
    <property type="match status" value="1"/>
</dbReference>
<keyword evidence="10" id="KW-0508">mRNA splicing</keyword>
<evidence type="ECO:0000256" key="3">
    <source>
        <dbReference type="ARBA" id="ARBA00005665"/>
    </source>
</evidence>
<keyword evidence="11" id="KW-0539">Nucleus</keyword>
<comment type="similarity">
    <text evidence="4">Belongs to the SF3B4 family.</text>
</comment>
<dbReference type="Gene3D" id="3.90.640.10">
    <property type="entry name" value="Actin, Chain A, domain 4"/>
    <property type="match status" value="1"/>
</dbReference>
<comment type="subcellular location">
    <subcellularLocation>
        <location evidence="2">Cytoplasm</location>
    </subcellularLocation>
    <subcellularLocation>
        <location evidence="1">Nucleus</location>
    </subcellularLocation>
</comment>
<dbReference type="InterPro" id="IPR012677">
    <property type="entry name" value="Nucleotide-bd_a/b_plait_sf"/>
</dbReference>
<evidence type="ECO:0000313" key="18">
    <source>
        <dbReference type="WBParaSite" id="NBR_0000778701-mRNA-1"/>
    </source>
</evidence>
<dbReference type="AlphaFoldDB" id="A0A0N4XXP9"/>
<dbReference type="SUPFAM" id="SSF54928">
    <property type="entry name" value="RNA-binding domain, RBD"/>
    <property type="match status" value="1"/>
</dbReference>
<comment type="similarity">
    <text evidence="3">Belongs to the actin family. ARP6 subfamily.</text>
</comment>
<dbReference type="Proteomes" id="UP000271162">
    <property type="component" value="Unassembled WGS sequence"/>
</dbReference>
<dbReference type="GO" id="GO:0005686">
    <property type="term" value="C:U2 snRNP"/>
    <property type="evidence" value="ECO:0007669"/>
    <property type="project" value="TreeGrafter"/>
</dbReference>
<dbReference type="FunFam" id="3.90.640.10:FF:000014">
    <property type="entry name" value="Putative actin-related protein 6"/>
    <property type="match status" value="1"/>
</dbReference>
<evidence type="ECO:0000256" key="5">
    <source>
        <dbReference type="ARBA" id="ARBA00022490"/>
    </source>
</evidence>
<dbReference type="GO" id="GO:0048026">
    <property type="term" value="P:positive regulation of mRNA splicing, via spliceosome"/>
    <property type="evidence" value="ECO:0007669"/>
    <property type="project" value="TreeGrafter"/>
</dbReference>
<dbReference type="STRING" id="27835.A0A0N4XXP9"/>
<evidence type="ECO:0000256" key="6">
    <source>
        <dbReference type="ARBA" id="ARBA00022664"/>
    </source>
</evidence>
<evidence type="ECO:0000256" key="8">
    <source>
        <dbReference type="ARBA" id="ARBA00022737"/>
    </source>
</evidence>
<name>A0A0N4XXP9_NIPBR</name>
<feature type="compositionally biased region" description="Low complexity" evidence="14">
    <location>
        <begin position="773"/>
        <end position="783"/>
    </location>
</feature>
<dbReference type="GO" id="GO:0006397">
    <property type="term" value="P:mRNA processing"/>
    <property type="evidence" value="ECO:0007669"/>
    <property type="project" value="UniProtKB-KW"/>
</dbReference>
<dbReference type="CDD" id="cd10210">
    <property type="entry name" value="ASKHA_NBD_Arp6"/>
    <property type="match status" value="1"/>
</dbReference>
<dbReference type="EMBL" id="UYSL01019927">
    <property type="protein sequence ID" value="VDL71377.1"/>
    <property type="molecule type" value="Genomic_DNA"/>
</dbReference>
<evidence type="ECO:0000256" key="2">
    <source>
        <dbReference type="ARBA" id="ARBA00004496"/>
    </source>
</evidence>
<dbReference type="InterPro" id="IPR043129">
    <property type="entry name" value="ATPase_NBD"/>
</dbReference>
<proteinExistence type="inferred from homology"/>
<dbReference type="Pfam" id="PF00022">
    <property type="entry name" value="Actin"/>
    <property type="match status" value="1"/>
</dbReference>
<dbReference type="OMA" id="RDMVENI"/>
<dbReference type="PANTHER" id="PTHR48030:SF3">
    <property type="entry name" value="SPLICING FACTOR 3B SUBUNIT 4"/>
    <property type="match status" value="1"/>
</dbReference>
<dbReference type="Gene3D" id="3.30.70.330">
    <property type="match status" value="2"/>
</dbReference>
<dbReference type="Gene3D" id="3.30.420.40">
    <property type="match status" value="2"/>
</dbReference>
<accession>A0A0N4XXP9</accession>
<sequence length="812" mass="88916">MVQRETVILDNGGYTMKIGTTRDIEPRLIPNSIVKAKADRKREFVADEQSECTDKTGLFYVLPFERGYMVNPEVEELIWLNTFDSYPTKDSRIVLSDPNYLIPAIEDVSVELLFEQHDFYSVYKSSAAGFIALESSSRNVRCALVVDCGYSSLTVAPFLDGKAIQQGIVRIDVGGKVLTNQLKQWITYRDLNVLEETYIMNQCKEDACFVSLDFNRDMKTAKFRDARNTIRREYVLPDFCRVFRGYLREPLKSAQGEDTPQAVTMNRERFALPEILFNPCDIGLRQMGIVEAVVESLSRCPVNLRAALVQNISLVGGCTLFPGFRERFQSELRSCMDVDWCVALADVTNPITHAWSCASAAFAGDLDDQDQLFVTRQEWNEHGETILHKKFLNFLDFDSEEVEPIMSAGPIVERNQDATIYVGGLDEKVTENVLWELMVQAGPVTSVNMPKDRVTANHQGFGFVEFVGEEDADYAIKILNMIKLYGKPIKVNKASAHEKNMDVGANIFVGNLDSEVDEKLLYDTFSAFGVILQVPKIMRDPETGNSKGFAFINFASFEASDMAMEAMNGQFLCNRAISVSYAFKKDAKGERHGTAAERMLAAQNPLFPKDRPNQMFSDAPGRLPFPPPMPGMPPIMPGLPGMPPMPPPLPMGMAFPPPPPTATPMPPPPPPPVPPTPTLTPRPPPPPMSAGSAQWSMPPPPPTQTPNMPTPPPPPPSRGTSFVPPPPPGGMPPGPPPPGPPGPPPPGPPAPPPGMMPPPPRFPPGMPPPPPRFSSAGPPGSGQFPPPPPPSRPPVPPPPGQAPPIPPPPPSS</sequence>
<keyword evidence="7" id="KW-0747">Spliceosome</keyword>
<evidence type="ECO:0000256" key="9">
    <source>
        <dbReference type="ARBA" id="ARBA00022884"/>
    </source>
</evidence>
<feature type="compositionally biased region" description="Pro residues" evidence="14">
    <location>
        <begin position="653"/>
        <end position="688"/>
    </location>
</feature>
<evidence type="ECO:0000313" key="17">
    <source>
        <dbReference type="Proteomes" id="UP000271162"/>
    </source>
</evidence>
<dbReference type="InterPro" id="IPR052084">
    <property type="entry name" value="SF3B4_spliceosome_assoc"/>
</dbReference>
<evidence type="ECO:0000259" key="15">
    <source>
        <dbReference type="PROSITE" id="PS50102"/>
    </source>
</evidence>
<dbReference type="GO" id="GO:0008380">
    <property type="term" value="P:RNA splicing"/>
    <property type="evidence" value="ECO:0007669"/>
    <property type="project" value="UniProtKB-KW"/>
</dbReference>
<evidence type="ECO:0000256" key="12">
    <source>
        <dbReference type="ARBA" id="ARBA00070533"/>
    </source>
</evidence>
<dbReference type="GO" id="GO:0071011">
    <property type="term" value="C:precatalytic spliceosome"/>
    <property type="evidence" value="ECO:0007669"/>
    <property type="project" value="TreeGrafter"/>
</dbReference>
<dbReference type="CDD" id="cd12334">
    <property type="entry name" value="RRM1_SF3B4"/>
    <property type="match status" value="1"/>
</dbReference>
<dbReference type="InterPro" id="IPR004000">
    <property type="entry name" value="Actin"/>
</dbReference>
<dbReference type="InterPro" id="IPR034158">
    <property type="entry name" value="SF3B4_RRM1"/>
</dbReference>
<evidence type="ECO:0000256" key="4">
    <source>
        <dbReference type="ARBA" id="ARBA00008363"/>
    </source>
</evidence>
<dbReference type="GO" id="GO:0005737">
    <property type="term" value="C:cytoplasm"/>
    <property type="evidence" value="ECO:0007669"/>
    <property type="project" value="UniProtKB-SubCell"/>
</dbReference>
<dbReference type="PRINTS" id="PR01217">
    <property type="entry name" value="PRICHEXTENSN"/>
</dbReference>
<gene>
    <name evidence="16" type="ORF">NBR_LOCUS7788</name>
</gene>
<dbReference type="PANTHER" id="PTHR48030">
    <property type="entry name" value="SPLICING FACTOR 3B SUBUNIT 4"/>
    <property type="match status" value="1"/>
</dbReference>
<evidence type="ECO:0000313" key="16">
    <source>
        <dbReference type="EMBL" id="VDL71377.1"/>
    </source>
</evidence>
<feature type="domain" description="RRM" evidence="15">
    <location>
        <begin position="418"/>
        <end position="496"/>
    </location>
</feature>
<dbReference type="InterPro" id="IPR000504">
    <property type="entry name" value="RRM_dom"/>
</dbReference>
<protein>
    <recommendedName>
        <fullName evidence="12">Splicing factor 3B subunit 4</fullName>
    </recommendedName>
</protein>
<dbReference type="CDD" id="cd12335">
    <property type="entry name" value="RRM2_SF3B4"/>
    <property type="match status" value="1"/>
</dbReference>
<evidence type="ECO:0000256" key="7">
    <source>
        <dbReference type="ARBA" id="ARBA00022728"/>
    </source>
</evidence>
<feature type="region of interest" description="Disordered" evidence="14">
    <location>
        <begin position="653"/>
        <end position="812"/>
    </location>
</feature>
<keyword evidence="17" id="KW-1185">Reference proteome</keyword>
<feature type="compositionally biased region" description="Pro residues" evidence="14">
    <location>
        <begin position="784"/>
        <end position="812"/>
    </location>
</feature>
<dbReference type="FunFam" id="3.30.70.330:FF:000505">
    <property type="entry name" value="Splicing factor 3B subunit 4"/>
    <property type="match status" value="1"/>
</dbReference>
<dbReference type="InterPro" id="IPR034159">
    <property type="entry name" value="SF3B4_RRM2"/>
</dbReference>
<keyword evidence="6" id="KW-0507">mRNA processing</keyword>
<dbReference type="GO" id="GO:0003723">
    <property type="term" value="F:RNA binding"/>
    <property type="evidence" value="ECO:0007669"/>
    <property type="project" value="UniProtKB-UniRule"/>
</dbReference>
<feature type="compositionally biased region" description="Pro residues" evidence="14">
    <location>
        <begin position="697"/>
        <end position="772"/>
    </location>
</feature>
<organism evidence="18">
    <name type="scientific">Nippostrongylus brasiliensis</name>
    <name type="common">Rat hookworm</name>
    <dbReference type="NCBI Taxonomy" id="27835"/>
    <lineage>
        <taxon>Eukaryota</taxon>
        <taxon>Metazoa</taxon>
        <taxon>Ecdysozoa</taxon>
        <taxon>Nematoda</taxon>
        <taxon>Chromadorea</taxon>
        <taxon>Rhabditida</taxon>
        <taxon>Rhabditina</taxon>
        <taxon>Rhabditomorpha</taxon>
        <taxon>Strongyloidea</taxon>
        <taxon>Heligmosomidae</taxon>
        <taxon>Nippostrongylus</taxon>
    </lineage>
</organism>
<evidence type="ECO:0000256" key="14">
    <source>
        <dbReference type="SAM" id="MobiDB-lite"/>
    </source>
</evidence>